<evidence type="ECO:0000313" key="1">
    <source>
        <dbReference type="EMBL" id="MBB5155558.1"/>
    </source>
</evidence>
<organism evidence="1 2">
    <name type="scientific">Saccharopolyspora phatthalungensis</name>
    <dbReference type="NCBI Taxonomy" id="664693"/>
    <lineage>
        <taxon>Bacteria</taxon>
        <taxon>Bacillati</taxon>
        <taxon>Actinomycetota</taxon>
        <taxon>Actinomycetes</taxon>
        <taxon>Pseudonocardiales</taxon>
        <taxon>Pseudonocardiaceae</taxon>
        <taxon>Saccharopolyspora</taxon>
    </lineage>
</organism>
<reference evidence="1 2" key="1">
    <citation type="submission" date="2020-08" db="EMBL/GenBank/DDBJ databases">
        <title>Sequencing the genomes of 1000 actinobacteria strains.</title>
        <authorList>
            <person name="Klenk H.-P."/>
        </authorList>
    </citation>
    <scope>NUCLEOTIDE SEQUENCE [LARGE SCALE GENOMIC DNA]</scope>
    <source>
        <strain evidence="1 2">DSM 45584</strain>
    </source>
</reference>
<dbReference type="RefSeq" id="WP_184726878.1">
    <property type="nucleotide sequence ID" value="NZ_JACHIW010000001.1"/>
</dbReference>
<evidence type="ECO:0000313" key="2">
    <source>
        <dbReference type="Proteomes" id="UP000584374"/>
    </source>
</evidence>
<keyword evidence="2" id="KW-1185">Reference proteome</keyword>
<protein>
    <submittedName>
        <fullName evidence="1">DNA invertase Pin-like site-specific DNA recombinase</fullName>
    </submittedName>
</protein>
<sequence length="64" mass="7200">MARVLGRIRLSRFQGLEDVTTSPERQRLAIEKWADVNGHEIVGWAEDLDLGRSVDPLTAPELSK</sequence>
<dbReference type="Proteomes" id="UP000584374">
    <property type="component" value="Unassembled WGS sequence"/>
</dbReference>
<proteinExistence type="predicted"/>
<dbReference type="EMBL" id="JACHIW010000001">
    <property type="protein sequence ID" value="MBB5155558.1"/>
    <property type="molecule type" value="Genomic_DNA"/>
</dbReference>
<dbReference type="AlphaFoldDB" id="A0A840QA72"/>
<name>A0A840QA72_9PSEU</name>
<gene>
    <name evidence="1" type="ORF">BJ970_003092</name>
</gene>
<comment type="caution">
    <text evidence="1">The sequence shown here is derived from an EMBL/GenBank/DDBJ whole genome shotgun (WGS) entry which is preliminary data.</text>
</comment>
<accession>A0A840QA72</accession>